<evidence type="ECO:0000256" key="2">
    <source>
        <dbReference type="SAM" id="Phobius"/>
    </source>
</evidence>
<dbReference type="Gene3D" id="1.10.540.10">
    <property type="entry name" value="Acyl-CoA dehydrogenase/oxidase, N-terminal domain"/>
    <property type="match status" value="1"/>
</dbReference>
<organism evidence="5 6">
    <name type="scientific">Hydrocarboniphaga effusa AP103</name>
    <dbReference type="NCBI Taxonomy" id="1172194"/>
    <lineage>
        <taxon>Bacteria</taxon>
        <taxon>Pseudomonadati</taxon>
        <taxon>Pseudomonadota</taxon>
        <taxon>Gammaproteobacteria</taxon>
        <taxon>Nevskiales</taxon>
        <taxon>Nevskiaceae</taxon>
        <taxon>Hydrocarboniphaga</taxon>
    </lineage>
</organism>
<dbReference type="Pfam" id="PF09317">
    <property type="entry name" value="ACDH_C"/>
    <property type="match status" value="1"/>
</dbReference>
<evidence type="ECO:0000259" key="4">
    <source>
        <dbReference type="Pfam" id="PF09317"/>
    </source>
</evidence>
<dbReference type="InterPro" id="IPR015396">
    <property type="entry name" value="FadE_C"/>
</dbReference>
<dbReference type="EC" id="1.3.8.7" evidence="1"/>
<dbReference type="GO" id="GO:0033539">
    <property type="term" value="P:fatty acid beta-oxidation using acyl-CoA dehydrogenase"/>
    <property type="evidence" value="ECO:0007669"/>
    <property type="project" value="InterPro"/>
</dbReference>
<dbReference type="RefSeq" id="WP_007185360.1">
    <property type="nucleotide sequence ID" value="NZ_AKGD01000002.1"/>
</dbReference>
<keyword evidence="6" id="KW-1185">Reference proteome</keyword>
<feature type="domain" description="Acyl-CoA dehydrogenase C-terminal bacterial-type" evidence="4">
    <location>
        <begin position="497"/>
        <end position="760"/>
    </location>
</feature>
<dbReference type="GO" id="GO:0050660">
    <property type="term" value="F:flavin adenine dinucleotide binding"/>
    <property type="evidence" value="ECO:0007669"/>
    <property type="project" value="InterPro"/>
</dbReference>
<dbReference type="InterPro" id="IPR037069">
    <property type="entry name" value="AcylCoA_DH/ox_N_sf"/>
</dbReference>
<dbReference type="SUPFAM" id="SSF56645">
    <property type="entry name" value="Acyl-CoA dehydrogenase NM domain-like"/>
    <property type="match status" value="1"/>
</dbReference>
<name>I8T4G0_9GAMM</name>
<dbReference type="InterPro" id="IPR046373">
    <property type="entry name" value="Acyl-CoA_Oxase/DH_mid-dom_sf"/>
</dbReference>
<evidence type="ECO:0000256" key="1">
    <source>
        <dbReference type="ARBA" id="ARBA00012033"/>
    </source>
</evidence>
<feature type="domain" description="Acyl-CoA dehydrogenase/oxidase N-terminal" evidence="3">
    <location>
        <begin position="147"/>
        <end position="230"/>
    </location>
</feature>
<proteinExistence type="predicted"/>
<dbReference type="Gene3D" id="1.20.140.10">
    <property type="entry name" value="Butyryl-CoA Dehydrogenase, subunit A, domain 3"/>
    <property type="match status" value="1"/>
</dbReference>
<dbReference type="EMBL" id="AKGD01000002">
    <property type="protein sequence ID" value="EIT68835.1"/>
    <property type="molecule type" value="Genomic_DNA"/>
</dbReference>
<dbReference type="AlphaFoldDB" id="I8T4G0"/>
<evidence type="ECO:0000313" key="6">
    <source>
        <dbReference type="Proteomes" id="UP000003704"/>
    </source>
</evidence>
<dbReference type="Pfam" id="PF02771">
    <property type="entry name" value="Acyl-CoA_dh_N"/>
    <property type="match status" value="1"/>
</dbReference>
<dbReference type="Gene3D" id="2.40.110.10">
    <property type="entry name" value="Butyryl-CoA Dehydrogenase, subunit A, domain 2"/>
    <property type="match status" value="1"/>
</dbReference>
<sequence>MLWLLLSLILTVALAYHRSGLKTALTAYAALLLAYGVFGHSPGLFGLWLLVYVGIAVPLSVSALREEWLTRPALDAVQRYLLPARPGLRDLQPPSGQPTAEQRLFGDAEVLRHPASAEPPASAEADDDGWAAAVQNLAPRLAAQPDALSPAALAALRQSGLFGLDLPLEFDGLNLHPAERNHVLQAIAALDGGGPAVALLAVTGAATSAVRAHGNDFQQRLFLPRFGSGEKLGTLAHRSPWADDERQSPDRALVRRGLWKGRENLGLELRFEKSAVPMADEFLLSLPLHDPENLLGAESAAGARSAAILVPRDIEGLELLAPSTDDLLLPLVGLRANAVFVPMERLLGTSADAGDGRAQLDTGLIALCRAHAAIASGEAMRALRRAATQSRILAHHRIPTPRPAARDRALSDAALDSYGLDLVQRLLAGSAGELSPALAALAAFLADRLHESVMHQLAPLSPRRGPGDGSRSLSPLLPKPRLEPLLLASFPALQALLSAAGAQPYGLALARFDAALWPLLGALAHHQARSLLLALTNGRLARVPETGMQRHWQRLARYRAALACAADAWILGRNRGPADGAAEASLMEALAATLGLAAALYDASGQSTGRDELPLLDAWCERSCRRIEAGLDDFIFQQPTKRHMAKLRLLLLPAGRLTPMHSDAEAARIVHWLQTPGPMRQRLFCALPNATAPGTVDNLLDRIDIALEAAAPAQRKLHQAIDDGRIEPAFPLDQIAQASKLGIIDGVEVDRLRSAYNLCEDWQHWRDGGVA</sequence>
<dbReference type="GO" id="GO:0070991">
    <property type="term" value="F:medium-chain fatty acyl-CoA dehydrogenase activity"/>
    <property type="evidence" value="ECO:0007669"/>
    <property type="project" value="UniProtKB-EC"/>
</dbReference>
<evidence type="ECO:0000259" key="3">
    <source>
        <dbReference type="Pfam" id="PF02771"/>
    </source>
</evidence>
<protein>
    <recommendedName>
        <fullName evidence="1">medium-chain acyl-CoA dehydrogenase</fullName>
        <ecNumber evidence="1">1.3.8.7</ecNumber>
    </recommendedName>
</protein>
<dbReference type="STRING" id="1172194.WQQ_24170"/>
<comment type="caution">
    <text evidence="5">The sequence shown here is derived from an EMBL/GenBank/DDBJ whole genome shotgun (WGS) entry which is preliminary data.</text>
</comment>
<keyword evidence="2" id="KW-1133">Transmembrane helix</keyword>
<keyword evidence="2" id="KW-0472">Membrane</keyword>
<evidence type="ECO:0000313" key="5">
    <source>
        <dbReference type="EMBL" id="EIT68835.1"/>
    </source>
</evidence>
<dbReference type="OrthoDB" id="9913808at2"/>
<accession>I8T4G0</accession>
<reference evidence="5 6" key="1">
    <citation type="journal article" date="2012" name="J. Bacteriol.">
        <title>Genome Sequence of n-Alkane-Degrading Hydrocarboniphaga effusa Strain AP103T (ATCC BAA-332T).</title>
        <authorList>
            <person name="Chang H.K."/>
            <person name="Zylstra G.J."/>
            <person name="Chae J.C."/>
        </authorList>
    </citation>
    <scope>NUCLEOTIDE SEQUENCE [LARGE SCALE GENOMIC DNA]</scope>
    <source>
        <strain evidence="5 6">AP103</strain>
    </source>
</reference>
<dbReference type="InterPro" id="IPR013786">
    <property type="entry name" value="AcylCoA_DH/ox_N"/>
</dbReference>
<feature type="transmembrane region" description="Helical" evidence="2">
    <location>
        <begin position="25"/>
        <end position="55"/>
    </location>
</feature>
<gene>
    <name evidence="5" type="ORF">WQQ_24170</name>
</gene>
<dbReference type="InterPro" id="IPR009100">
    <property type="entry name" value="AcylCoA_DH/oxidase_NM_dom_sf"/>
</dbReference>
<dbReference type="Proteomes" id="UP000003704">
    <property type="component" value="Unassembled WGS sequence"/>
</dbReference>
<keyword evidence="2" id="KW-0812">Transmembrane</keyword>